<gene>
    <name evidence="7" type="ORF">LL038_11190</name>
</gene>
<protein>
    <submittedName>
        <fullName evidence="7">C40 family peptidase</fullName>
    </submittedName>
</protein>
<evidence type="ECO:0000256" key="4">
    <source>
        <dbReference type="ARBA" id="ARBA00022807"/>
    </source>
</evidence>
<evidence type="ECO:0000259" key="6">
    <source>
        <dbReference type="PROSITE" id="PS51935"/>
    </source>
</evidence>
<dbReference type="SUPFAM" id="SSF54001">
    <property type="entry name" value="Cysteine proteinases"/>
    <property type="match status" value="1"/>
</dbReference>
<evidence type="ECO:0000313" key="7">
    <source>
        <dbReference type="EMBL" id="WAG62755.1"/>
    </source>
</evidence>
<feature type="domain" description="NlpC/P60" evidence="6">
    <location>
        <begin position="60"/>
        <end position="195"/>
    </location>
</feature>
<keyword evidence="2" id="KW-0645">Protease</keyword>
<evidence type="ECO:0000313" key="8">
    <source>
        <dbReference type="Proteomes" id="UP001164733"/>
    </source>
</evidence>
<name>A0AA47I9C5_9CLOT</name>
<dbReference type="InterPro" id="IPR000064">
    <property type="entry name" value="NLP_P60_dom"/>
</dbReference>
<dbReference type="GO" id="GO:0008234">
    <property type="term" value="F:cysteine-type peptidase activity"/>
    <property type="evidence" value="ECO:0007669"/>
    <property type="project" value="UniProtKB-KW"/>
</dbReference>
<feature type="transmembrane region" description="Helical" evidence="5">
    <location>
        <begin position="20"/>
        <end position="39"/>
    </location>
</feature>
<dbReference type="Gene3D" id="3.90.1720.10">
    <property type="entry name" value="endopeptidase domain like (from Nostoc punctiforme)"/>
    <property type="match status" value="1"/>
</dbReference>
<keyword evidence="5" id="KW-0812">Transmembrane</keyword>
<dbReference type="PROSITE" id="PS51935">
    <property type="entry name" value="NLPC_P60"/>
    <property type="match status" value="1"/>
</dbReference>
<evidence type="ECO:0000256" key="5">
    <source>
        <dbReference type="SAM" id="Phobius"/>
    </source>
</evidence>
<dbReference type="PANTHER" id="PTHR47053">
    <property type="entry name" value="MUREIN DD-ENDOPEPTIDASE MEPH-RELATED"/>
    <property type="match status" value="1"/>
</dbReference>
<dbReference type="Proteomes" id="UP001164733">
    <property type="component" value="Chromosome"/>
</dbReference>
<keyword evidence="5" id="KW-0472">Membrane</keyword>
<organism evidence="7 8">
    <name type="scientific">Clostridium estertheticum</name>
    <dbReference type="NCBI Taxonomy" id="238834"/>
    <lineage>
        <taxon>Bacteria</taxon>
        <taxon>Bacillati</taxon>
        <taxon>Bacillota</taxon>
        <taxon>Clostridia</taxon>
        <taxon>Eubacteriales</taxon>
        <taxon>Clostridiaceae</taxon>
        <taxon>Clostridium</taxon>
    </lineage>
</organism>
<dbReference type="AlphaFoldDB" id="A0AA47I9C5"/>
<reference evidence="7" key="1">
    <citation type="submission" date="2021-11" db="EMBL/GenBank/DDBJ databases">
        <title>Clostridia strains as spoilage organisms.</title>
        <authorList>
            <person name="Wambui J."/>
            <person name="Stevens M.J.A."/>
            <person name="Stephan R."/>
        </authorList>
    </citation>
    <scope>NUCLEOTIDE SEQUENCE</scope>
    <source>
        <strain evidence="7">CF009</strain>
    </source>
</reference>
<sequence>MIGDYMRKPYYKQNSINPWFLTLILIFIFIIYMIFTIFSNSKTPLNKAKYITNGQQYSSLINGNDLKAYSDTFLGMHYLWGGTTPAISDTFGKYMSGGFDCSGFVAYTYKHFGIDLPRTTMEQVNEGISINMNDLRNGDLVFFETNPDLPYQVSHVGIYIGSNKFIHSPKSGDVIKISELTGYYKEKFVIGKRILK</sequence>
<accession>A0AA47I9C5</accession>
<dbReference type="InterPro" id="IPR051202">
    <property type="entry name" value="Peptidase_C40"/>
</dbReference>
<dbReference type="InterPro" id="IPR038765">
    <property type="entry name" value="Papain-like_cys_pep_sf"/>
</dbReference>
<dbReference type="Pfam" id="PF00877">
    <property type="entry name" value="NLPC_P60"/>
    <property type="match status" value="1"/>
</dbReference>
<evidence type="ECO:0000256" key="2">
    <source>
        <dbReference type="ARBA" id="ARBA00022670"/>
    </source>
</evidence>
<dbReference type="PANTHER" id="PTHR47053:SF1">
    <property type="entry name" value="MUREIN DD-ENDOPEPTIDASE MEPH-RELATED"/>
    <property type="match status" value="1"/>
</dbReference>
<dbReference type="GO" id="GO:0006508">
    <property type="term" value="P:proteolysis"/>
    <property type="evidence" value="ECO:0007669"/>
    <property type="project" value="UniProtKB-KW"/>
</dbReference>
<dbReference type="EMBL" id="CP086239">
    <property type="protein sequence ID" value="WAG62755.1"/>
    <property type="molecule type" value="Genomic_DNA"/>
</dbReference>
<comment type="similarity">
    <text evidence="1">Belongs to the peptidase C40 family.</text>
</comment>
<keyword evidence="4" id="KW-0788">Thiol protease</keyword>
<evidence type="ECO:0000256" key="3">
    <source>
        <dbReference type="ARBA" id="ARBA00022801"/>
    </source>
</evidence>
<keyword evidence="3" id="KW-0378">Hydrolase</keyword>
<proteinExistence type="inferred from homology"/>
<keyword evidence="5" id="KW-1133">Transmembrane helix</keyword>
<evidence type="ECO:0000256" key="1">
    <source>
        <dbReference type="ARBA" id="ARBA00007074"/>
    </source>
</evidence>